<gene>
    <name evidence="1" type="ORF">LCPAC403_03880</name>
</gene>
<protein>
    <submittedName>
        <fullName evidence="1">Nucleotidyl transferase</fullName>
    </submittedName>
</protein>
<organism evidence="1">
    <name type="scientific">Pithovirus LCPAC403</name>
    <dbReference type="NCBI Taxonomy" id="2506596"/>
    <lineage>
        <taxon>Viruses</taxon>
        <taxon>Pithoviruses</taxon>
    </lineage>
</organism>
<proteinExistence type="predicted"/>
<sequence>MSTKILLKDPLNYSDALKYVLDIITINEKSNVVGSGKYAYAKYPGDVDVFETVDTDLSKVDAIELYSNLISTIAVEIMMSGKEILLNDFKAGADKRYKMDEKMTVYNRKKFSNSLCIDDLIDHQDHMELDKMNEKQFTEKLKTYSVLRWTLHELATGKKYLIKSKIITLSEAICMPDLVKMDVISYIEGRLQSLEVVYLFKFKGNPIQELGEYEERMRADFVKYSSQEHYNPLKLMKRVMAYSMYINCSEIVKLLTPLYSENMSALNQVIADVEILRDLVEKHKQPPIGIMLLEVLRFKKRLYNHLQPDVCEKIDRVKPIWLKWKKSGWFDAKTFLCVINELEENLKPIIFNLSKEYIDKITSKFNTIRCRPITL</sequence>
<accession>A0A481ZBH4</accession>
<dbReference type="GO" id="GO:0016740">
    <property type="term" value="F:transferase activity"/>
    <property type="evidence" value="ECO:0007669"/>
    <property type="project" value="UniProtKB-KW"/>
</dbReference>
<reference evidence="1" key="1">
    <citation type="journal article" date="2019" name="MBio">
        <title>Virus Genomes from Deep Sea Sediments Expand the Ocean Megavirome and Support Independent Origins of Viral Gigantism.</title>
        <authorList>
            <person name="Backstrom D."/>
            <person name="Yutin N."/>
            <person name="Jorgensen S.L."/>
            <person name="Dharamshi J."/>
            <person name="Homa F."/>
            <person name="Zaremba-Niedwiedzka K."/>
            <person name="Spang A."/>
            <person name="Wolf Y.I."/>
            <person name="Koonin E.V."/>
            <person name="Ettema T.J."/>
        </authorList>
    </citation>
    <scope>NUCLEOTIDE SEQUENCE</scope>
</reference>
<dbReference type="EMBL" id="MK500592">
    <property type="protein sequence ID" value="QBK93254.1"/>
    <property type="molecule type" value="Genomic_DNA"/>
</dbReference>
<name>A0A481ZBH4_9VIRU</name>
<evidence type="ECO:0000313" key="1">
    <source>
        <dbReference type="EMBL" id="QBK93254.1"/>
    </source>
</evidence>
<keyword evidence="1" id="KW-0808">Transferase</keyword>